<organism evidence="2 3">
    <name type="scientific">Defluviicoccus vanus</name>
    <dbReference type="NCBI Taxonomy" id="111831"/>
    <lineage>
        <taxon>Bacteria</taxon>
        <taxon>Pseudomonadati</taxon>
        <taxon>Pseudomonadota</taxon>
        <taxon>Alphaproteobacteria</taxon>
        <taxon>Rhodospirillales</taxon>
        <taxon>Rhodospirillaceae</taxon>
        <taxon>Defluviicoccus</taxon>
    </lineage>
</organism>
<dbReference type="AlphaFoldDB" id="A0A7H1N0V2"/>
<dbReference type="InterPro" id="IPR011852">
    <property type="entry name" value="TRAP_TAXI"/>
</dbReference>
<reference evidence="2 3" key="1">
    <citation type="submission" date="2020-05" db="EMBL/GenBank/DDBJ databases">
        <title>Complete closed genome sequence of Defluviicoccus vanus.</title>
        <authorList>
            <person name="Bessarab I."/>
            <person name="Arumugam K."/>
            <person name="Maszenan A.M."/>
            <person name="Seviour R.J."/>
            <person name="Williams R.B."/>
        </authorList>
    </citation>
    <scope>NUCLEOTIDE SEQUENCE [LARGE SCALE GENOMIC DNA]</scope>
    <source>
        <strain evidence="2 3">Ben 114</strain>
    </source>
</reference>
<dbReference type="EMBL" id="CP053923">
    <property type="protein sequence ID" value="QNT69338.1"/>
    <property type="molecule type" value="Genomic_DNA"/>
</dbReference>
<dbReference type="KEGG" id="dvn:HQ394_08435"/>
<dbReference type="PANTHER" id="PTHR42941:SF1">
    <property type="entry name" value="SLL1037 PROTEIN"/>
    <property type="match status" value="1"/>
</dbReference>
<evidence type="ECO:0000256" key="1">
    <source>
        <dbReference type="SAM" id="SignalP"/>
    </source>
</evidence>
<sequence>MTYLRRVLLATLAGIALLGAFVAPAGANEPKTFFTIGTGSVDGVYYPVGQAICRMLTRLAIDSAATNKPMVRCSAQPTGGSIDNINQLAAHRFDFAVVQSDIADAAFSATANDGVIDMSNLRAVFSLNAEPFHLVSAKNSGIHKFADLRGKRVNIGAPGSGQREMMEALMKRYGITAANFATAAELPPGAQTQALCDGTIDAYVYVIGVPDTGIARATDECGAYLVPVQDPPARALVKDVPGYALATIPKGMYGTTATNIPTIGVVATLVTTADMDADLVYALTRTVMENLNEIRSFHPALAALNAETMSQYGIAIPLHPGALRYFKERGWVASTAAAK</sequence>
<protein>
    <submittedName>
        <fullName evidence="2">TAXI family TRAP transporter solute-binding subunit</fullName>
    </submittedName>
</protein>
<dbReference type="SUPFAM" id="SSF53850">
    <property type="entry name" value="Periplasmic binding protein-like II"/>
    <property type="match status" value="1"/>
</dbReference>
<name>A0A7H1N0V2_9PROT</name>
<feature type="chain" id="PRO_5028887717" evidence="1">
    <location>
        <begin position="28"/>
        <end position="339"/>
    </location>
</feature>
<dbReference type="CDD" id="cd13568">
    <property type="entry name" value="PBP2_TAXI_TRAP_like_3"/>
    <property type="match status" value="1"/>
</dbReference>
<proteinExistence type="predicted"/>
<accession>A0A7H1N0V2</accession>
<dbReference type="PANTHER" id="PTHR42941">
    <property type="entry name" value="SLL1037 PROTEIN"/>
    <property type="match status" value="1"/>
</dbReference>
<keyword evidence="3" id="KW-1185">Reference proteome</keyword>
<dbReference type="Proteomes" id="UP000516369">
    <property type="component" value="Chromosome"/>
</dbReference>
<dbReference type="NCBIfam" id="TIGR02122">
    <property type="entry name" value="TRAP_TAXI"/>
    <property type="match status" value="1"/>
</dbReference>
<dbReference type="Gene3D" id="3.40.190.10">
    <property type="entry name" value="Periplasmic binding protein-like II"/>
    <property type="match status" value="2"/>
</dbReference>
<evidence type="ECO:0000313" key="2">
    <source>
        <dbReference type="EMBL" id="QNT69338.1"/>
    </source>
</evidence>
<dbReference type="RefSeq" id="WP_190262843.1">
    <property type="nucleotide sequence ID" value="NZ_CP053923.1"/>
</dbReference>
<feature type="signal peptide" evidence="1">
    <location>
        <begin position="1"/>
        <end position="27"/>
    </location>
</feature>
<keyword evidence="1" id="KW-0732">Signal</keyword>
<gene>
    <name evidence="2" type="ORF">HQ394_08435</name>
</gene>
<dbReference type="Pfam" id="PF16868">
    <property type="entry name" value="NMT1_3"/>
    <property type="match status" value="1"/>
</dbReference>
<evidence type="ECO:0000313" key="3">
    <source>
        <dbReference type="Proteomes" id="UP000516369"/>
    </source>
</evidence>